<dbReference type="PRINTS" id="PR00344">
    <property type="entry name" value="BCTRLSENSOR"/>
</dbReference>
<evidence type="ECO:0000256" key="4">
    <source>
        <dbReference type="ARBA" id="ARBA00022679"/>
    </source>
</evidence>
<dbReference type="SMART" id="SM00387">
    <property type="entry name" value="HATPase_c"/>
    <property type="match status" value="1"/>
</dbReference>
<dbReference type="Gene3D" id="3.30.450.20">
    <property type="entry name" value="PAS domain"/>
    <property type="match status" value="3"/>
</dbReference>
<dbReference type="PANTHER" id="PTHR41523:SF8">
    <property type="entry name" value="ETHYLENE RESPONSE SENSOR PROTEIN"/>
    <property type="match status" value="1"/>
</dbReference>
<keyword evidence="5" id="KW-0547">Nucleotide-binding</keyword>
<keyword evidence="10" id="KW-1185">Reference proteome</keyword>
<dbReference type="CDD" id="cd12915">
    <property type="entry name" value="PDC2_DGC_like"/>
    <property type="match status" value="1"/>
</dbReference>
<dbReference type="Pfam" id="PF22588">
    <property type="entry name" value="dCache_1_like"/>
    <property type="match status" value="1"/>
</dbReference>
<dbReference type="SUPFAM" id="SSF55874">
    <property type="entry name" value="ATPase domain of HSP90 chaperone/DNA topoisomerase II/histidine kinase"/>
    <property type="match status" value="1"/>
</dbReference>
<accession>A0A1H6GXU1</accession>
<dbReference type="EC" id="2.7.13.3" evidence="2"/>
<keyword evidence="6 9" id="KW-0418">Kinase</keyword>
<proteinExistence type="predicted"/>
<evidence type="ECO:0000313" key="9">
    <source>
        <dbReference type="EMBL" id="SEH28317.1"/>
    </source>
</evidence>
<dbReference type="InterPro" id="IPR011495">
    <property type="entry name" value="Sig_transdc_His_kin_sub2_dim/P"/>
</dbReference>
<keyword evidence="7" id="KW-0067">ATP-binding</keyword>
<sequence>MVVLPRPRILLAIVAIVTLLGGVGGLVAISWLDREATLAEASDRLRLSSRLAESHVRALNQAGQEVLARIGDYYLHNPSGSGIRPWLATLVEDVPYIEAVRIENAKGDPIISTDNALPPSEIELADIRTALSQPGRTVIGTLPPEARSGGHTIVLTRAFSGPSGRALGVARILVSVSYFNDMYRGLNPPPGAVFSVLRRDGMVIARYPMMSGVNRLDSAIHPFTKFAQTSEGVYRAVSVVDGGERLASYRVLPDLDLVVTAGLLVDTVFHGWQVRTQHATALVAVALLFVLGLTAVADESMRHEFRLLRSVKQKADELAAALADKDVLFQEVHHRVKNNLQVISSLLTMQSLHVRDEVARNTLKDALDRIHSMGLVHQTLYERNLAANVDLGAYFGRLAEALAGSYGSGKGGVTVEVDASGTLELERAVPLGMLANEALSNALKHAFADGRHGIVRVSLHRDSGRWRLVVQDDGSGIPDEPGRGIGFGLIRALSRQLGGTVDFAAVPGGGTMVTIDFPA</sequence>
<dbReference type="InterPro" id="IPR054327">
    <property type="entry name" value="His-kinase-like_sensor"/>
</dbReference>
<evidence type="ECO:0000256" key="7">
    <source>
        <dbReference type="ARBA" id="ARBA00022840"/>
    </source>
</evidence>
<dbReference type="PANTHER" id="PTHR41523">
    <property type="entry name" value="TWO-COMPONENT SYSTEM SENSOR PROTEIN"/>
    <property type="match status" value="1"/>
</dbReference>
<evidence type="ECO:0000256" key="5">
    <source>
        <dbReference type="ARBA" id="ARBA00022741"/>
    </source>
</evidence>
<dbReference type="OrthoDB" id="9767435at2"/>
<dbReference type="InterPro" id="IPR005467">
    <property type="entry name" value="His_kinase_dom"/>
</dbReference>
<comment type="catalytic activity">
    <reaction evidence="1">
        <text>ATP + protein L-histidine = ADP + protein N-phospho-L-histidine.</text>
        <dbReference type="EC" id="2.7.13.3"/>
    </reaction>
</comment>
<dbReference type="AlphaFoldDB" id="A0A1H6GXU1"/>
<keyword evidence="4" id="KW-0808">Transferase</keyword>
<dbReference type="PROSITE" id="PS50109">
    <property type="entry name" value="HIS_KIN"/>
    <property type="match status" value="1"/>
</dbReference>
<dbReference type="Pfam" id="PF07568">
    <property type="entry name" value="HisKA_2"/>
    <property type="match status" value="1"/>
</dbReference>
<evidence type="ECO:0000256" key="2">
    <source>
        <dbReference type="ARBA" id="ARBA00012438"/>
    </source>
</evidence>
<dbReference type="Gene3D" id="3.30.565.10">
    <property type="entry name" value="Histidine kinase-like ATPase, C-terminal domain"/>
    <property type="match status" value="1"/>
</dbReference>
<dbReference type="EMBL" id="FNWO01000002">
    <property type="protein sequence ID" value="SEH28317.1"/>
    <property type="molecule type" value="Genomic_DNA"/>
</dbReference>
<protein>
    <recommendedName>
        <fullName evidence="2">histidine kinase</fullName>
        <ecNumber evidence="2">2.7.13.3</ecNumber>
    </recommendedName>
</protein>
<dbReference type="Proteomes" id="UP000182983">
    <property type="component" value="Unassembled WGS sequence"/>
</dbReference>
<name>A0A1H6GXU1_MAGFU</name>
<evidence type="ECO:0000256" key="3">
    <source>
        <dbReference type="ARBA" id="ARBA00022553"/>
    </source>
</evidence>
<evidence type="ECO:0000259" key="8">
    <source>
        <dbReference type="PROSITE" id="PS50109"/>
    </source>
</evidence>
<dbReference type="RefSeq" id="WP_083386598.1">
    <property type="nucleotide sequence ID" value="NZ_FNWO01000002.1"/>
</dbReference>
<dbReference type="Pfam" id="PF02518">
    <property type="entry name" value="HATPase_c"/>
    <property type="match status" value="1"/>
</dbReference>
<gene>
    <name evidence="9" type="ORF">SAMN04244559_00683</name>
</gene>
<reference evidence="10" key="1">
    <citation type="submission" date="2016-10" db="EMBL/GenBank/DDBJ databases">
        <authorList>
            <person name="Varghese N."/>
            <person name="Submissions S."/>
        </authorList>
    </citation>
    <scope>NUCLEOTIDE SEQUENCE [LARGE SCALE GENOMIC DNA]</scope>
    <source>
        <strain evidence="10">DSM 13234</strain>
    </source>
</reference>
<dbReference type="GO" id="GO:0004673">
    <property type="term" value="F:protein histidine kinase activity"/>
    <property type="evidence" value="ECO:0007669"/>
    <property type="project" value="UniProtKB-EC"/>
</dbReference>
<feature type="domain" description="Histidine kinase" evidence="8">
    <location>
        <begin position="331"/>
        <end position="519"/>
    </location>
</feature>
<evidence type="ECO:0000256" key="1">
    <source>
        <dbReference type="ARBA" id="ARBA00000085"/>
    </source>
</evidence>
<dbReference type="InterPro" id="IPR003594">
    <property type="entry name" value="HATPase_dom"/>
</dbReference>
<organism evidence="9 10">
    <name type="scientific">Magnetospirillum fulvum</name>
    <name type="common">Rhodospirillum fulvum</name>
    <dbReference type="NCBI Taxonomy" id="1082"/>
    <lineage>
        <taxon>Bacteria</taxon>
        <taxon>Pseudomonadati</taxon>
        <taxon>Pseudomonadota</taxon>
        <taxon>Alphaproteobacteria</taxon>
        <taxon>Rhodospirillales</taxon>
        <taxon>Rhodospirillaceae</taxon>
        <taxon>Magnetospirillum</taxon>
    </lineage>
</organism>
<dbReference type="InterPro" id="IPR036890">
    <property type="entry name" value="HATPase_C_sf"/>
</dbReference>
<keyword evidence="3" id="KW-0597">Phosphoprotein</keyword>
<dbReference type="InterPro" id="IPR004358">
    <property type="entry name" value="Sig_transdc_His_kin-like_C"/>
</dbReference>
<dbReference type="GO" id="GO:0005524">
    <property type="term" value="F:ATP binding"/>
    <property type="evidence" value="ECO:0007669"/>
    <property type="project" value="UniProtKB-KW"/>
</dbReference>
<evidence type="ECO:0000256" key="6">
    <source>
        <dbReference type="ARBA" id="ARBA00022777"/>
    </source>
</evidence>
<evidence type="ECO:0000313" key="10">
    <source>
        <dbReference type="Proteomes" id="UP000182983"/>
    </source>
</evidence>